<evidence type="ECO:0000313" key="3">
    <source>
        <dbReference type="EMBL" id="EGD75203.1"/>
    </source>
</evidence>
<sequence length="293" mass="31633">MCATRGGRMVWVLVVVATLTPPLLLLSMLPFPPACAELPPLEEEPEMPDFNLGDFDTRVRLPIPQFIKDELPQDLLDKLTDEDILAISSRQLARTSGMEMVPRDGRQRREYKFGECETMDMNNVDDCAQVCMQRGYTSAAFYTASPFNVCTCSVSPSGYSTHYCGPQLMALFRPKGFPRSFYGRYIRTNDGARIAASDIPMSGSDYNVMDFGAEWPANISLGDHGYPVWPSEEERLAFMDGLKNGSPDVVETPPPQADDDAAAGDGGGGDGGGGDDDAVTAAGDDDASATDGG</sequence>
<reference evidence="3" key="1">
    <citation type="submission" date="2009-08" db="EMBL/GenBank/DDBJ databases">
        <title>Annotation of Salpingoeca rosetta.</title>
        <authorList>
            <consortium name="The Broad Institute Genome Sequencing Platform"/>
            <person name="Russ C."/>
            <person name="Cuomo C."/>
            <person name="Burger G."/>
            <person name="Gray M.W."/>
            <person name="Holland P.W.H."/>
            <person name="King N."/>
            <person name="Lang F.B.F."/>
            <person name="Roger A.J."/>
            <person name="Ruiz-Trillo I."/>
            <person name="Young S.K."/>
            <person name="Zeng Q."/>
            <person name="Gargeya S."/>
            <person name="Alvarado L."/>
            <person name="Berlin A."/>
            <person name="Chapman S.B."/>
            <person name="Chen Z."/>
            <person name="Freedman E."/>
            <person name="Gellesch M."/>
            <person name="Goldberg J."/>
            <person name="Griggs A."/>
            <person name="Gujja S."/>
            <person name="Heilman E."/>
            <person name="Heiman D."/>
            <person name="Howarth C."/>
            <person name="Mehta T."/>
            <person name="Neiman D."/>
            <person name="Pearson M."/>
            <person name="Roberts A."/>
            <person name="Saif S."/>
            <person name="Shea T."/>
            <person name="Shenoy N."/>
            <person name="Sisk P."/>
            <person name="Stolte C."/>
            <person name="Sykes S."/>
            <person name="White J."/>
            <person name="Yandava C."/>
            <person name="Haas B."/>
            <person name="Nusbaum C."/>
            <person name="Birren B."/>
        </authorList>
    </citation>
    <scope>NUCLEOTIDE SEQUENCE [LARGE SCALE GENOMIC DNA]</scope>
    <source>
        <strain evidence="3">ATCC 50818</strain>
    </source>
</reference>
<name>F2UF03_SALR5</name>
<dbReference type="InParanoid" id="F2UF03"/>
<evidence type="ECO:0000256" key="1">
    <source>
        <dbReference type="SAM" id="MobiDB-lite"/>
    </source>
</evidence>
<protein>
    <recommendedName>
        <fullName evidence="5">F-box domain-containing protein</fullName>
    </recommendedName>
</protein>
<evidence type="ECO:0000313" key="4">
    <source>
        <dbReference type="Proteomes" id="UP000007799"/>
    </source>
</evidence>
<proteinExistence type="predicted"/>
<evidence type="ECO:0000256" key="2">
    <source>
        <dbReference type="SAM" id="SignalP"/>
    </source>
</evidence>
<dbReference type="AlphaFoldDB" id="F2UF03"/>
<dbReference type="KEGG" id="sre:PTSG_06856"/>
<keyword evidence="4" id="KW-1185">Reference proteome</keyword>
<accession>F2UF03</accession>
<feature type="signal peptide" evidence="2">
    <location>
        <begin position="1"/>
        <end position="36"/>
    </location>
</feature>
<gene>
    <name evidence="3" type="ORF">PTSG_06856</name>
</gene>
<feature type="region of interest" description="Disordered" evidence="1">
    <location>
        <begin position="242"/>
        <end position="293"/>
    </location>
</feature>
<keyword evidence="2" id="KW-0732">Signal</keyword>
<dbReference type="Proteomes" id="UP000007799">
    <property type="component" value="Unassembled WGS sequence"/>
</dbReference>
<dbReference type="RefSeq" id="XP_004992256.1">
    <property type="nucleotide sequence ID" value="XM_004992199.1"/>
</dbReference>
<feature type="chain" id="PRO_5003287438" description="F-box domain-containing protein" evidence="2">
    <location>
        <begin position="37"/>
        <end position="293"/>
    </location>
</feature>
<dbReference type="GeneID" id="16072816"/>
<organism evidence="4">
    <name type="scientific">Salpingoeca rosetta (strain ATCC 50818 / BSB-021)</name>
    <dbReference type="NCBI Taxonomy" id="946362"/>
    <lineage>
        <taxon>Eukaryota</taxon>
        <taxon>Choanoflagellata</taxon>
        <taxon>Craspedida</taxon>
        <taxon>Salpingoecidae</taxon>
        <taxon>Salpingoeca</taxon>
    </lineage>
</organism>
<evidence type="ECO:0008006" key="5">
    <source>
        <dbReference type="Google" id="ProtNLM"/>
    </source>
</evidence>
<feature type="compositionally biased region" description="Acidic residues" evidence="1">
    <location>
        <begin position="273"/>
        <end position="293"/>
    </location>
</feature>
<dbReference type="EMBL" id="GL832971">
    <property type="protein sequence ID" value="EGD75203.1"/>
    <property type="molecule type" value="Genomic_DNA"/>
</dbReference>